<accession>A0A9D2MZV3</accession>
<dbReference type="EMBL" id="DWWT01000008">
    <property type="protein sequence ID" value="HJC05006.1"/>
    <property type="molecule type" value="Genomic_DNA"/>
</dbReference>
<reference evidence="1" key="2">
    <citation type="submission" date="2021-04" db="EMBL/GenBank/DDBJ databases">
        <authorList>
            <person name="Gilroy R."/>
        </authorList>
    </citation>
    <scope>NUCLEOTIDE SEQUENCE</scope>
    <source>
        <strain evidence="1">CHK180-15479</strain>
    </source>
</reference>
<comment type="caution">
    <text evidence="1">The sequence shown here is derived from an EMBL/GenBank/DDBJ whole genome shotgun (WGS) entry which is preliminary data.</text>
</comment>
<organism evidence="1 2">
    <name type="scientific">Candidatus Enterocloster excrementipullorum</name>
    <dbReference type="NCBI Taxonomy" id="2838559"/>
    <lineage>
        <taxon>Bacteria</taxon>
        <taxon>Bacillati</taxon>
        <taxon>Bacillota</taxon>
        <taxon>Clostridia</taxon>
        <taxon>Lachnospirales</taxon>
        <taxon>Lachnospiraceae</taxon>
        <taxon>Enterocloster</taxon>
    </lineage>
</organism>
<evidence type="ECO:0000313" key="2">
    <source>
        <dbReference type="Proteomes" id="UP000823910"/>
    </source>
</evidence>
<dbReference type="Pfam" id="PF12672">
    <property type="entry name" value="DUF3793"/>
    <property type="match status" value="1"/>
</dbReference>
<reference evidence="1" key="1">
    <citation type="journal article" date="2021" name="PeerJ">
        <title>Extensive microbial diversity within the chicken gut microbiome revealed by metagenomics and culture.</title>
        <authorList>
            <person name="Gilroy R."/>
            <person name="Ravi A."/>
            <person name="Getino M."/>
            <person name="Pursley I."/>
            <person name="Horton D.L."/>
            <person name="Alikhan N.F."/>
            <person name="Baker D."/>
            <person name="Gharbi K."/>
            <person name="Hall N."/>
            <person name="Watson M."/>
            <person name="Adriaenssens E.M."/>
            <person name="Foster-Nyarko E."/>
            <person name="Jarju S."/>
            <person name="Secka A."/>
            <person name="Antonio M."/>
            <person name="Oren A."/>
            <person name="Chaudhuri R.R."/>
            <person name="La Ragione R."/>
            <person name="Hildebrand F."/>
            <person name="Pallen M.J."/>
        </authorList>
    </citation>
    <scope>NUCLEOTIDE SEQUENCE</scope>
    <source>
        <strain evidence="1">CHK180-15479</strain>
    </source>
</reference>
<dbReference type="AlphaFoldDB" id="A0A9D2MZV3"/>
<sequence>MSTETLDLMLTLDQGELDTQIALQCAPLLTRLKISNLLTVEKSHRTAAMRLFRGTSLSPYLLCDSGDKVTFLLYDKKRLPAYLAREDVRRLMERFGYSRLDLGVILRQVAERYRAHMHHKTGFPHEIGLLLGYPPADVTGFIENSGKNSLYIGYWKVYSDVARCQRVFAGYDQAREKVIRMISRGMDVRNIVKNQEEAEHE</sequence>
<dbReference type="Proteomes" id="UP000823910">
    <property type="component" value="Unassembled WGS sequence"/>
</dbReference>
<gene>
    <name evidence="1" type="ORF">H9704_02455</name>
</gene>
<protein>
    <submittedName>
        <fullName evidence="1">DUF3793 family protein</fullName>
    </submittedName>
</protein>
<evidence type="ECO:0000313" key="1">
    <source>
        <dbReference type="EMBL" id="HJC05006.1"/>
    </source>
</evidence>
<proteinExistence type="predicted"/>
<dbReference type="InterPro" id="IPR024523">
    <property type="entry name" value="DUF3793"/>
</dbReference>
<name>A0A9D2MZV3_9FIRM</name>